<accession>A0A1F8GDR6</accession>
<keyword evidence="1" id="KW-0812">Transmembrane</keyword>
<sequence>MPYIEKNDRATLDPYIDRLSDVITEQANQDKTFKGLLKFAGFLNYVFTRITLKVLKSLFGKFSYWMFALIIGVLITMVFEMYRRVIAPYEDKKIKENGDVDVFEEFSGKKEGWDA</sequence>
<dbReference type="InterPro" id="IPR054194">
    <property type="entry name" value="DUF6899"/>
</dbReference>
<dbReference type="Pfam" id="PF21840">
    <property type="entry name" value="DUF6899"/>
    <property type="match status" value="1"/>
</dbReference>
<gene>
    <name evidence="2" type="ORF">A2918_00510</name>
</gene>
<evidence type="ECO:0000256" key="1">
    <source>
        <dbReference type="SAM" id="Phobius"/>
    </source>
</evidence>
<evidence type="ECO:0000313" key="3">
    <source>
        <dbReference type="Proteomes" id="UP000178227"/>
    </source>
</evidence>
<dbReference type="EMBL" id="MGKI01000002">
    <property type="protein sequence ID" value="OGN23522.1"/>
    <property type="molecule type" value="Genomic_DNA"/>
</dbReference>
<keyword evidence="1" id="KW-0472">Membrane</keyword>
<comment type="caution">
    <text evidence="2">The sequence shown here is derived from an EMBL/GenBank/DDBJ whole genome shotgun (WGS) entry which is preliminary data.</text>
</comment>
<organism evidence="2 3">
    <name type="scientific">Candidatus Yanofskybacteria bacterium RIFCSPLOWO2_01_FULL_42_49</name>
    <dbReference type="NCBI Taxonomy" id="1802694"/>
    <lineage>
        <taxon>Bacteria</taxon>
        <taxon>Candidatus Yanofskyibacteriota</taxon>
    </lineage>
</organism>
<proteinExistence type="predicted"/>
<dbReference type="STRING" id="1802694.A2918_00510"/>
<dbReference type="Proteomes" id="UP000178227">
    <property type="component" value="Unassembled WGS sequence"/>
</dbReference>
<evidence type="ECO:0000313" key="2">
    <source>
        <dbReference type="EMBL" id="OGN23522.1"/>
    </source>
</evidence>
<name>A0A1F8GDR6_9BACT</name>
<feature type="transmembrane region" description="Helical" evidence="1">
    <location>
        <begin position="62"/>
        <end position="82"/>
    </location>
</feature>
<reference evidence="2 3" key="1">
    <citation type="journal article" date="2016" name="Nat. Commun.">
        <title>Thousands of microbial genomes shed light on interconnected biogeochemical processes in an aquifer system.</title>
        <authorList>
            <person name="Anantharaman K."/>
            <person name="Brown C.T."/>
            <person name="Hug L.A."/>
            <person name="Sharon I."/>
            <person name="Castelle C.J."/>
            <person name="Probst A.J."/>
            <person name="Thomas B.C."/>
            <person name="Singh A."/>
            <person name="Wilkins M.J."/>
            <person name="Karaoz U."/>
            <person name="Brodie E.L."/>
            <person name="Williams K.H."/>
            <person name="Hubbard S.S."/>
            <person name="Banfield J.F."/>
        </authorList>
    </citation>
    <scope>NUCLEOTIDE SEQUENCE [LARGE SCALE GENOMIC DNA]</scope>
</reference>
<dbReference type="AlphaFoldDB" id="A0A1F8GDR6"/>
<protein>
    <submittedName>
        <fullName evidence="2">Uncharacterized protein</fullName>
    </submittedName>
</protein>
<keyword evidence="1" id="KW-1133">Transmembrane helix</keyword>